<gene>
    <name evidence="1" type="ORF">PECUL_23A010915</name>
</gene>
<proteinExistence type="predicted"/>
<dbReference type="Proteomes" id="UP001295444">
    <property type="component" value="Chromosome 09"/>
</dbReference>
<evidence type="ECO:0000313" key="2">
    <source>
        <dbReference type="Proteomes" id="UP001295444"/>
    </source>
</evidence>
<organism evidence="1 2">
    <name type="scientific">Pelobates cultripes</name>
    <name type="common">Western spadefoot toad</name>
    <dbReference type="NCBI Taxonomy" id="61616"/>
    <lineage>
        <taxon>Eukaryota</taxon>
        <taxon>Metazoa</taxon>
        <taxon>Chordata</taxon>
        <taxon>Craniata</taxon>
        <taxon>Vertebrata</taxon>
        <taxon>Euteleostomi</taxon>
        <taxon>Amphibia</taxon>
        <taxon>Batrachia</taxon>
        <taxon>Anura</taxon>
        <taxon>Pelobatoidea</taxon>
        <taxon>Pelobatidae</taxon>
        <taxon>Pelobates</taxon>
    </lineage>
</organism>
<evidence type="ECO:0000313" key="1">
    <source>
        <dbReference type="EMBL" id="CAH2314979.1"/>
    </source>
</evidence>
<accession>A0AAD1T497</accession>
<sequence>MAATNSKVAVIIPSDATTKMAANGNESDSFNFTNSAAYNPSMPPELAAGLPALAEMLMNALQSLRIKIRNDHKEDMDTMFGYVEELAIKTNIIKKRLSFTFGFTRGIPESVEPSELRNYFQNVLNTVKSDITKSEFTLDPIHSLPKQKTIPSSAPRDVMVRIHPYHVKEEFLNKVRASGLPKEFSHLQIFQDFSAHTMNRRS</sequence>
<dbReference type="Gene3D" id="3.30.70.1820">
    <property type="entry name" value="L1 transposable element, RRM domain"/>
    <property type="match status" value="1"/>
</dbReference>
<protein>
    <submittedName>
        <fullName evidence="1">Uncharacterized protein</fullName>
    </submittedName>
</protein>
<name>A0AAD1T497_PELCU</name>
<dbReference type="AlphaFoldDB" id="A0AAD1T497"/>
<dbReference type="EMBL" id="OW240920">
    <property type="protein sequence ID" value="CAH2314979.1"/>
    <property type="molecule type" value="Genomic_DNA"/>
</dbReference>
<reference evidence="1" key="1">
    <citation type="submission" date="2022-03" db="EMBL/GenBank/DDBJ databases">
        <authorList>
            <person name="Alioto T."/>
            <person name="Alioto T."/>
            <person name="Gomez Garrido J."/>
        </authorList>
    </citation>
    <scope>NUCLEOTIDE SEQUENCE</scope>
</reference>
<keyword evidence="2" id="KW-1185">Reference proteome</keyword>